<evidence type="ECO:0000313" key="2">
    <source>
        <dbReference type="Proteomes" id="UP000078335"/>
    </source>
</evidence>
<reference evidence="1 2" key="1">
    <citation type="journal article" date="2016" name="Front. Microbiol.">
        <title>Genomic Resource of Rice Seed Associated Bacteria.</title>
        <authorList>
            <person name="Midha S."/>
            <person name="Bansal K."/>
            <person name="Sharma S."/>
            <person name="Kumar N."/>
            <person name="Patil P.P."/>
            <person name="Chaudhry V."/>
            <person name="Patil P.B."/>
        </authorList>
    </citation>
    <scope>NUCLEOTIDE SEQUENCE [LARGE SCALE GENOMIC DNA]</scope>
    <source>
        <strain evidence="1 2">NS263</strain>
    </source>
</reference>
<sequence>MSKRFETLQTVVSHDNTYASGYARTTKLTQRVEDLNNWARRGYEVRHTRTFTLDDTEVYIDDLVKDPDAPL</sequence>
<protein>
    <submittedName>
        <fullName evidence="1">Uncharacterized protein</fullName>
    </submittedName>
</protein>
<accession>A0ABR5S7X2</accession>
<keyword evidence="2" id="KW-1185">Reference proteome</keyword>
<name>A0ABR5S7X2_9MICO</name>
<dbReference type="Proteomes" id="UP000078335">
    <property type="component" value="Unassembled WGS sequence"/>
</dbReference>
<gene>
    <name evidence="1" type="ORF">NS263_07995</name>
</gene>
<dbReference type="RefSeq" id="WP_058728751.1">
    <property type="nucleotide sequence ID" value="NZ_LDRB01000032.1"/>
</dbReference>
<comment type="caution">
    <text evidence="1">The sequence shown here is derived from an EMBL/GenBank/DDBJ whole genome shotgun (WGS) entry which is preliminary data.</text>
</comment>
<proteinExistence type="predicted"/>
<evidence type="ECO:0000313" key="1">
    <source>
        <dbReference type="EMBL" id="KTR40395.1"/>
    </source>
</evidence>
<dbReference type="EMBL" id="LDRB01000032">
    <property type="protein sequence ID" value="KTR40395.1"/>
    <property type="molecule type" value="Genomic_DNA"/>
</dbReference>
<organism evidence="1 2">
    <name type="scientific">Curtobacterium oceanosedimentum</name>
    <dbReference type="NCBI Taxonomy" id="465820"/>
    <lineage>
        <taxon>Bacteria</taxon>
        <taxon>Bacillati</taxon>
        <taxon>Actinomycetota</taxon>
        <taxon>Actinomycetes</taxon>
        <taxon>Micrococcales</taxon>
        <taxon>Microbacteriaceae</taxon>
        <taxon>Curtobacterium</taxon>
    </lineage>
</organism>